<evidence type="ECO:0000256" key="2">
    <source>
        <dbReference type="ARBA" id="ARBA00022527"/>
    </source>
</evidence>
<evidence type="ECO:0000313" key="11">
    <source>
        <dbReference type="Proteomes" id="UP000482960"/>
    </source>
</evidence>
<dbReference type="CDD" id="cd14014">
    <property type="entry name" value="STKc_PknB_like"/>
    <property type="match status" value="1"/>
</dbReference>
<organism evidence="10 11">
    <name type="scientific">Phytohabitans rumicis</name>
    <dbReference type="NCBI Taxonomy" id="1076125"/>
    <lineage>
        <taxon>Bacteria</taxon>
        <taxon>Bacillati</taxon>
        <taxon>Actinomycetota</taxon>
        <taxon>Actinomycetes</taxon>
        <taxon>Micromonosporales</taxon>
        <taxon>Micromonosporaceae</taxon>
    </lineage>
</organism>
<dbReference type="Pfam" id="PF00069">
    <property type="entry name" value="Pkinase"/>
    <property type="match status" value="1"/>
</dbReference>
<evidence type="ECO:0000256" key="6">
    <source>
        <dbReference type="ARBA" id="ARBA00022840"/>
    </source>
</evidence>
<dbReference type="EC" id="2.7.11.1" evidence="1"/>
<keyword evidence="2" id="KW-0723">Serine/threonine-protein kinase</keyword>
<evidence type="ECO:0000256" key="8">
    <source>
        <dbReference type="SAM" id="Phobius"/>
    </source>
</evidence>
<feature type="region of interest" description="Disordered" evidence="7">
    <location>
        <begin position="330"/>
        <end position="363"/>
    </location>
</feature>
<gene>
    <name evidence="10" type="ORF">Prum_033770</name>
</gene>
<dbReference type="InterPro" id="IPR000719">
    <property type="entry name" value="Prot_kinase_dom"/>
</dbReference>
<keyword evidence="8" id="KW-1133">Transmembrane helix</keyword>
<reference evidence="10 11" key="1">
    <citation type="submission" date="2020-03" db="EMBL/GenBank/DDBJ databases">
        <title>Whole genome shotgun sequence of Phytohabitans rumicis NBRC 108638.</title>
        <authorList>
            <person name="Komaki H."/>
            <person name="Tamura T."/>
        </authorList>
    </citation>
    <scope>NUCLEOTIDE SEQUENCE [LARGE SCALE GENOMIC DNA]</scope>
    <source>
        <strain evidence="10 11">NBRC 108638</strain>
    </source>
</reference>
<dbReference type="SMART" id="SM00220">
    <property type="entry name" value="S_TKc"/>
    <property type="match status" value="1"/>
</dbReference>
<dbReference type="InterPro" id="IPR046281">
    <property type="entry name" value="DUF6318"/>
</dbReference>
<dbReference type="Gene3D" id="1.10.510.10">
    <property type="entry name" value="Transferase(Phosphotransferase) domain 1"/>
    <property type="match status" value="1"/>
</dbReference>
<reference evidence="10 11" key="2">
    <citation type="submission" date="2020-03" db="EMBL/GenBank/DDBJ databases">
        <authorList>
            <person name="Ichikawa N."/>
            <person name="Kimura A."/>
            <person name="Kitahashi Y."/>
            <person name="Uohara A."/>
        </authorList>
    </citation>
    <scope>NUCLEOTIDE SEQUENCE [LARGE SCALE GENOMIC DNA]</scope>
    <source>
        <strain evidence="10 11">NBRC 108638</strain>
    </source>
</reference>
<evidence type="ECO:0000256" key="1">
    <source>
        <dbReference type="ARBA" id="ARBA00012513"/>
    </source>
</evidence>
<evidence type="ECO:0000259" key="9">
    <source>
        <dbReference type="PROSITE" id="PS50011"/>
    </source>
</evidence>
<dbReference type="GO" id="GO:0005524">
    <property type="term" value="F:ATP binding"/>
    <property type="evidence" value="ECO:0007669"/>
    <property type="project" value="UniProtKB-KW"/>
</dbReference>
<dbReference type="Gene3D" id="3.30.200.20">
    <property type="entry name" value="Phosphorylase Kinase, domain 1"/>
    <property type="match status" value="1"/>
</dbReference>
<feature type="compositionally biased region" description="Low complexity" evidence="7">
    <location>
        <begin position="332"/>
        <end position="363"/>
    </location>
</feature>
<evidence type="ECO:0000256" key="4">
    <source>
        <dbReference type="ARBA" id="ARBA00022741"/>
    </source>
</evidence>
<dbReference type="AlphaFoldDB" id="A0A6V8LAM4"/>
<protein>
    <recommendedName>
        <fullName evidence="1">non-specific serine/threonine protein kinase</fullName>
        <ecNumber evidence="1">2.7.11.1</ecNumber>
    </recommendedName>
</protein>
<dbReference type="InterPro" id="IPR008271">
    <property type="entry name" value="Ser/Thr_kinase_AS"/>
</dbReference>
<dbReference type="PROSITE" id="PS50011">
    <property type="entry name" value="PROTEIN_KINASE_DOM"/>
    <property type="match status" value="1"/>
</dbReference>
<dbReference type="EMBL" id="BLPG01000001">
    <property type="protein sequence ID" value="GFJ89735.1"/>
    <property type="molecule type" value="Genomic_DNA"/>
</dbReference>
<dbReference type="Pfam" id="PF19843">
    <property type="entry name" value="DUF6318"/>
    <property type="match status" value="1"/>
</dbReference>
<dbReference type="PANTHER" id="PTHR43289">
    <property type="entry name" value="MITOGEN-ACTIVATED PROTEIN KINASE KINASE KINASE 20-RELATED"/>
    <property type="match status" value="1"/>
</dbReference>
<keyword evidence="5" id="KW-0418">Kinase</keyword>
<feature type="transmembrane region" description="Helical" evidence="8">
    <location>
        <begin position="303"/>
        <end position="324"/>
    </location>
</feature>
<evidence type="ECO:0000256" key="7">
    <source>
        <dbReference type="SAM" id="MobiDB-lite"/>
    </source>
</evidence>
<sequence length="496" mass="51969">MKVTILQANRHMWGTIAVTRTVGGRYRLYEFLASGDTGEVWQALDLGTDRTVAVKMLYPDLADDPRLVDRFQRARTGLTVLWHPSIARLLDVVVEDGVLALVSDLVPGMDLARRLAKSGPLDAATASAVAASVADALSAAHQVGIVHGDVKPSNVVVPAAGNGPARVTDFSVSLLVRAGRRHPEPFERLRYRAPEATDGAVPAPPSDVYAFGTMLGEMLPGDPPARLRMIADECVRTDPGVRPSATEVCQELRTLAARLETSPMGLTPSRAALGGPPGPPSRGQRVRRPRGSAWLFGSPTRMAVIFAVALAMVLGAFAATRALWGPAGETGAGEPTGVPAAAPGGAASSAGSNAPPLPAGAAAHTREGGIEFVRHWFDMLTHAQQTGDTTDLAAITSADCADCRGVTDTIKSAYDSGGSLRGGAYLVRGVTTNSLFTLDRPIYEATIDRGPRATLDRTGVERASLAGLTVASCQVILEWRDGGWRLLSVPTPGCVA</sequence>
<keyword evidence="8" id="KW-0472">Membrane</keyword>
<keyword evidence="11" id="KW-1185">Reference proteome</keyword>
<proteinExistence type="predicted"/>
<dbReference type="RefSeq" id="WP_173077265.1">
    <property type="nucleotide sequence ID" value="NZ_BAABJB010000007.1"/>
</dbReference>
<feature type="region of interest" description="Disordered" evidence="7">
    <location>
        <begin position="264"/>
        <end position="289"/>
    </location>
</feature>
<dbReference type="PANTHER" id="PTHR43289:SF6">
    <property type="entry name" value="SERINE_THREONINE-PROTEIN KINASE NEKL-3"/>
    <property type="match status" value="1"/>
</dbReference>
<evidence type="ECO:0000256" key="5">
    <source>
        <dbReference type="ARBA" id="ARBA00022777"/>
    </source>
</evidence>
<keyword evidence="8" id="KW-0812">Transmembrane</keyword>
<name>A0A6V8LAM4_9ACTN</name>
<keyword evidence="4" id="KW-0547">Nucleotide-binding</keyword>
<accession>A0A6V8LAM4</accession>
<dbReference type="SUPFAM" id="SSF56112">
    <property type="entry name" value="Protein kinase-like (PK-like)"/>
    <property type="match status" value="1"/>
</dbReference>
<feature type="domain" description="Protein kinase" evidence="9">
    <location>
        <begin position="26"/>
        <end position="295"/>
    </location>
</feature>
<dbReference type="Proteomes" id="UP000482960">
    <property type="component" value="Unassembled WGS sequence"/>
</dbReference>
<evidence type="ECO:0000313" key="10">
    <source>
        <dbReference type="EMBL" id="GFJ89735.1"/>
    </source>
</evidence>
<keyword evidence="3" id="KW-0808">Transferase</keyword>
<dbReference type="GO" id="GO:0004674">
    <property type="term" value="F:protein serine/threonine kinase activity"/>
    <property type="evidence" value="ECO:0007669"/>
    <property type="project" value="UniProtKB-KW"/>
</dbReference>
<evidence type="ECO:0000256" key="3">
    <source>
        <dbReference type="ARBA" id="ARBA00022679"/>
    </source>
</evidence>
<comment type="caution">
    <text evidence="10">The sequence shown here is derived from an EMBL/GenBank/DDBJ whole genome shotgun (WGS) entry which is preliminary data.</text>
</comment>
<dbReference type="PROSITE" id="PS00108">
    <property type="entry name" value="PROTEIN_KINASE_ST"/>
    <property type="match status" value="1"/>
</dbReference>
<keyword evidence="6" id="KW-0067">ATP-binding</keyword>
<dbReference type="InterPro" id="IPR011009">
    <property type="entry name" value="Kinase-like_dom_sf"/>
</dbReference>